<keyword evidence="5" id="KW-0256">Endoplasmic reticulum</keyword>
<name>A0A1S3HKH4_LINAN</name>
<dbReference type="STRING" id="7574.A0A1S3HKH4"/>
<evidence type="ECO:0000256" key="2">
    <source>
        <dbReference type="ARBA" id="ARBA00004687"/>
    </source>
</evidence>
<accession>A0A1S3HKH4</accession>
<dbReference type="GeneID" id="106156061"/>
<dbReference type="FunCoup" id="A0A1S3HKH4">
    <property type="interactions" value="28"/>
</dbReference>
<keyword evidence="3" id="KW-0337">GPI-anchor biosynthesis</keyword>
<evidence type="ECO:0000256" key="7">
    <source>
        <dbReference type="ARBA" id="ARBA00023136"/>
    </source>
</evidence>
<keyword evidence="9" id="KW-1185">Reference proteome</keyword>
<dbReference type="GO" id="GO:0006506">
    <property type="term" value="P:GPI anchor biosynthetic process"/>
    <property type="evidence" value="ECO:0007669"/>
    <property type="project" value="UniProtKB-UniPathway"/>
</dbReference>
<reference evidence="10" key="1">
    <citation type="submission" date="2025-08" db="UniProtKB">
        <authorList>
            <consortium name="RefSeq"/>
        </authorList>
    </citation>
    <scope>IDENTIFICATION</scope>
    <source>
        <tissue evidence="10">Gonads</tissue>
    </source>
</reference>
<evidence type="ECO:0000256" key="8">
    <source>
        <dbReference type="SAM" id="Phobius"/>
    </source>
</evidence>
<keyword evidence="4 8" id="KW-0812">Transmembrane</keyword>
<feature type="transmembrane region" description="Helical" evidence="8">
    <location>
        <begin position="178"/>
        <end position="204"/>
    </location>
</feature>
<evidence type="ECO:0000256" key="1">
    <source>
        <dbReference type="ARBA" id="ARBA00004477"/>
    </source>
</evidence>
<comment type="pathway">
    <text evidence="2">Glycolipid biosynthesis; glycosylphosphatidylinositol-anchor biosynthesis.</text>
</comment>
<dbReference type="Proteomes" id="UP000085678">
    <property type="component" value="Unplaced"/>
</dbReference>
<keyword evidence="6 8" id="KW-1133">Transmembrane helix</keyword>
<dbReference type="UniPathway" id="UPA00196"/>
<dbReference type="Pfam" id="PF06699">
    <property type="entry name" value="PIG-F"/>
    <property type="match status" value="1"/>
</dbReference>
<feature type="transmembrane region" description="Helical" evidence="8">
    <location>
        <begin position="75"/>
        <end position="97"/>
    </location>
</feature>
<dbReference type="KEGG" id="lak:106156061"/>
<dbReference type="OrthoDB" id="17366at2759"/>
<comment type="subcellular location">
    <subcellularLocation>
        <location evidence="1">Endoplasmic reticulum membrane</location>
        <topology evidence="1">Multi-pass membrane protein</topology>
    </subcellularLocation>
</comment>
<dbReference type="AlphaFoldDB" id="A0A1S3HKH4"/>
<evidence type="ECO:0000313" key="9">
    <source>
        <dbReference type="Proteomes" id="UP000085678"/>
    </source>
</evidence>
<proteinExistence type="predicted"/>
<dbReference type="InParanoid" id="A0A1S3HKH4"/>
<feature type="transmembrane region" description="Helical" evidence="8">
    <location>
        <begin position="12"/>
        <end position="32"/>
    </location>
</feature>
<organism evidence="9 10">
    <name type="scientific">Lingula anatina</name>
    <name type="common">Brachiopod</name>
    <name type="synonym">Lingula unguis</name>
    <dbReference type="NCBI Taxonomy" id="7574"/>
    <lineage>
        <taxon>Eukaryota</taxon>
        <taxon>Metazoa</taxon>
        <taxon>Spiralia</taxon>
        <taxon>Lophotrochozoa</taxon>
        <taxon>Brachiopoda</taxon>
        <taxon>Linguliformea</taxon>
        <taxon>Lingulata</taxon>
        <taxon>Lingulida</taxon>
        <taxon>Linguloidea</taxon>
        <taxon>Lingulidae</taxon>
        <taxon>Lingula</taxon>
    </lineage>
</organism>
<feature type="transmembrane region" description="Helical" evidence="8">
    <location>
        <begin position="145"/>
        <end position="166"/>
    </location>
</feature>
<evidence type="ECO:0000256" key="3">
    <source>
        <dbReference type="ARBA" id="ARBA00022502"/>
    </source>
</evidence>
<evidence type="ECO:0000256" key="6">
    <source>
        <dbReference type="ARBA" id="ARBA00022989"/>
    </source>
</evidence>
<feature type="transmembrane region" description="Helical" evidence="8">
    <location>
        <begin position="103"/>
        <end position="124"/>
    </location>
</feature>
<evidence type="ECO:0000256" key="5">
    <source>
        <dbReference type="ARBA" id="ARBA00022824"/>
    </source>
</evidence>
<gene>
    <name evidence="10" type="primary">LOC106156061</name>
</gene>
<protein>
    <submittedName>
        <fullName evidence="10">Phosphatidylinositol-glycan biosynthesis class F protein isoform X1</fullName>
    </submittedName>
</protein>
<dbReference type="RefSeq" id="XP_013386610.1">
    <property type="nucleotide sequence ID" value="XM_013531156.1"/>
</dbReference>
<keyword evidence="7 8" id="KW-0472">Membrane</keyword>
<evidence type="ECO:0000256" key="4">
    <source>
        <dbReference type="ARBA" id="ARBA00022692"/>
    </source>
</evidence>
<dbReference type="InterPro" id="IPR009580">
    <property type="entry name" value="GPI_biosynthesis_protein_Pig-F"/>
</dbReference>
<feature type="transmembrane region" description="Helical" evidence="8">
    <location>
        <begin position="44"/>
        <end position="63"/>
    </location>
</feature>
<sequence>MAGTTLKSSSTGPALLLNVLNVLCIILFAYFTYTNFNILTFVEIYIIVSVIIQVLMLVSLFNVHPRKISNVMEGIICWIGSSLVFHTIAVLYGAPLFSSVSETFHLAMLLATTAALPGLMVLGIRKEEWTRLFFKTRIFSSPSSALEISILASGVCSVLGAWLGAFPIPLDWDRPWQVWPISCVIGTLAGYSCGLIFATCFILYQNMKGSKSKLF</sequence>
<dbReference type="GO" id="GO:0005789">
    <property type="term" value="C:endoplasmic reticulum membrane"/>
    <property type="evidence" value="ECO:0007669"/>
    <property type="project" value="UniProtKB-SubCell"/>
</dbReference>
<evidence type="ECO:0000313" key="10">
    <source>
        <dbReference type="RefSeq" id="XP_013386610.1"/>
    </source>
</evidence>